<feature type="region of interest" description="Disordered" evidence="1">
    <location>
        <begin position="101"/>
        <end position="167"/>
    </location>
</feature>
<feature type="compositionally biased region" description="Basic and acidic residues" evidence="1">
    <location>
        <begin position="101"/>
        <end position="121"/>
    </location>
</feature>
<sequence length="286" mass="32100">MSEYHQSTGPMSGASPSQVPSVSANNPVQIILTPPTPITPTGISLREEDTHKEVHRLPDVSEKEVVGRTDYSDEKQVYDKNAGRDEEEVYIAEEEKEAYHKGLDKEVHSLNLHDGHDEKQVYDQSIPEQKSDEGVNSIATQTYASDPRRDSNSTKSTDLSETQSYYQRHVNKLNQAVDKRKKAWTTFTNQSSTSMTDKYNQMDKDFKDRRMAFENGTTAKMSQLDKSISDSVERTGKSVNTKVANFKQSMVNARSQSISSVKSLGMKCQVGSKETREGSKEGYEPV</sequence>
<feature type="region of interest" description="Disordered" evidence="1">
    <location>
        <begin position="1"/>
        <end position="42"/>
    </location>
</feature>
<feature type="region of interest" description="Disordered" evidence="1">
    <location>
        <begin position="60"/>
        <end position="86"/>
    </location>
</feature>
<proteinExistence type="predicted"/>
<dbReference type="Proteomes" id="UP000567885">
    <property type="component" value="Unassembled WGS sequence"/>
</dbReference>
<feature type="region of interest" description="Disordered" evidence="1">
    <location>
        <begin position="256"/>
        <end position="286"/>
    </location>
</feature>
<evidence type="ECO:0000313" key="3">
    <source>
        <dbReference type="Proteomes" id="UP000567885"/>
    </source>
</evidence>
<dbReference type="EMBL" id="JAAGWQ010000017">
    <property type="protein sequence ID" value="KAF5678627.1"/>
    <property type="molecule type" value="Genomic_DNA"/>
</dbReference>
<protein>
    <submittedName>
        <fullName evidence="2">Uncharacterized protein</fullName>
    </submittedName>
</protein>
<feature type="compositionally biased region" description="Polar residues" evidence="1">
    <location>
        <begin position="153"/>
        <end position="166"/>
    </location>
</feature>
<gene>
    <name evidence="2" type="ORF">FHETE_1179</name>
</gene>
<evidence type="ECO:0000256" key="1">
    <source>
        <dbReference type="SAM" id="MobiDB-lite"/>
    </source>
</evidence>
<feature type="compositionally biased region" description="Basic and acidic residues" evidence="1">
    <location>
        <begin position="273"/>
        <end position="286"/>
    </location>
</feature>
<accession>A0A8H5TZS4</accession>
<feature type="compositionally biased region" description="Basic and acidic residues" evidence="1">
    <location>
        <begin position="60"/>
        <end position="84"/>
    </location>
</feature>
<feature type="compositionally biased region" description="Polar residues" evidence="1">
    <location>
        <begin position="1"/>
        <end position="28"/>
    </location>
</feature>
<comment type="caution">
    <text evidence="2">The sequence shown here is derived from an EMBL/GenBank/DDBJ whole genome shotgun (WGS) entry which is preliminary data.</text>
</comment>
<name>A0A8H5TZS4_FUSHE</name>
<dbReference type="AlphaFoldDB" id="A0A8H5TZS4"/>
<keyword evidence="3" id="KW-1185">Reference proteome</keyword>
<reference evidence="2 3" key="1">
    <citation type="submission" date="2020-05" db="EMBL/GenBank/DDBJ databases">
        <title>Identification and distribution of gene clusters putatively required for synthesis of sphingolipid metabolism inhibitors in phylogenetically diverse species of the filamentous fungus Fusarium.</title>
        <authorList>
            <person name="Kim H.-S."/>
            <person name="Busman M."/>
            <person name="Brown D.W."/>
            <person name="Divon H."/>
            <person name="Uhlig S."/>
            <person name="Proctor R.H."/>
        </authorList>
    </citation>
    <scope>NUCLEOTIDE SEQUENCE [LARGE SCALE GENOMIC DNA]</scope>
    <source>
        <strain evidence="2 3">NRRL 20693</strain>
    </source>
</reference>
<dbReference type="OrthoDB" id="5072283at2759"/>
<organism evidence="2 3">
    <name type="scientific">Fusarium heterosporum</name>
    <dbReference type="NCBI Taxonomy" id="42747"/>
    <lineage>
        <taxon>Eukaryota</taxon>
        <taxon>Fungi</taxon>
        <taxon>Dikarya</taxon>
        <taxon>Ascomycota</taxon>
        <taxon>Pezizomycotina</taxon>
        <taxon>Sordariomycetes</taxon>
        <taxon>Hypocreomycetidae</taxon>
        <taxon>Hypocreales</taxon>
        <taxon>Nectriaceae</taxon>
        <taxon>Fusarium</taxon>
        <taxon>Fusarium heterosporum species complex</taxon>
    </lineage>
</organism>
<evidence type="ECO:0000313" key="2">
    <source>
        <dbReference type="EMBL" id="KAF5678627.1"/>
    </source>
</evidence>